<evidence type="ECO:0000256" key="8">
    <source>
        <dbReference type="SAM" id="Coils"/>
    </source>
</evidence>
<keyword evidence="6" id="KW-0418">Kinase</keyword>
<dbReference type="PANTHER" id="PTHR41523">
    <property type="entry name" value="TWO-COMPONENT SYSTEM SENSOR PROTEIN"/>
    <property type="match status" value="1"/>
</dbReference>
<keyword evidence="3" id="KW-0597">Phosphoprotein</keyword>
<keyword evidence="9" id="KW-1133">Transmembrane helix</keyword>
<feature type="transmembrane region" description="Helical" evidence="9">
    <location>
        <begin position="564"/>
        <end position="584"/>
    </location>
</feature>
<sequence length="831" mass="94490">MNREFYDLISMRLVAGVMAVVLALLCACAADAQPGGSGYNDVARQRLLIRITAQYLQTISQGQIDMDSAILIPCRVYGLSPLLAYNEGYSDGKPTEVTRLLDAGHVKDAQELAARQNGLPKLRSLIELGTYFVFKPGTEKGDLDQAFKNIGQASILARSAPGAWKVECLMLKAHWLHQSGLAEESKKAFTELAGLCERSGDRMAYARAMLAGAEVLRYGDPDRLPKFEKALAIFTAKKSREKEIETLSLINIENFVNKRYGVAEQYLSKIIGLQTAIRFRQRQYPYDALSWLAYRKGELTNALTYSNKSLACVATREDSTFIGLFYTRRGLIFDRMFKLESAMTWFDKALVDRKRETRLYWYRALIGKVWMLNNTGRAKEALALLTDAERKYPPTSYFEKMHFALLFGNAYENLKNFNLAEDNYNVFLTMAERFPLEYVHDEFPAAFFQISAFNRVIGKTSKARDLLEKGRQFVSALDIMGKGNYHYNLFKIDSLDGRYLDAIRNLRLSYEAADSVFTNDQRRQASELLVKYEAEKKDKDIKLLNSQNQLQAIRVEQADRAKNVTFVVVALLLIIIGLILNRYLIKQRTNRQLEANQRQLEANQGELDRKNSYLEALNTEQEKLIKEKEWLIREVHHRVKNNLQMVTSLLNTQSAYLADGAAVVAVQDSLRRMQAMSLIHQKLYLDENTTTIAMPEYIQELVSYLAESFDTANRVSFEQTIEEIHLEVSQAIPLGLIINESIVNAMKYAFLNDHSGKVRIALQHDRPGKLLLRISDNGIGLPAELDPASHHSLGMDLMQGLARQLKGTFDIESDQGVHITVRFAYQNRLVS</sequence>
<dbReference type="EMBL" id="BMLI01000002">
    <property type="protein sequence ID" value="GGN07450.1"/>
    <property type="molecule type" value="Genomic_DNA"/>
</dbReference>
<keyword evidence="5" id="KW-0547">Nucleotide-binding</keyword>
<keyword evidence="7" id="KW-0067">ATP-binding</keyword>
<evidence type="ECO:0000256" key="1">
    <source>
        <dbReference type="ARBA" id="ARBA00000085"/>
    </source>
</evidence>
<keyword evidence="9" id="KW-0812">Transmembrane</keyword>
<dbReference type="Pfam" id="PF02518">
    <property type="entry name" value="HATPase_c"/>
    <property type="match status" value="1"/>
</dbReference>
<name>A0ABQ2IGI3_9BACT</name>
<feature type="chain" id="PRO_5047281576" description="histidine kinase" evidence="10">
    <location>
        <begin position="33"/>
        <end position="831"/>
    </location>
</feature>
<dbReference type="PROSITE" id="PS51257">
    <property type="entry name" value="PROKAR_LIPOPROTEIN"/>
    <property type="match status" value="1"/>
</dbReference>
<dbReference type="PANTHER" id="PTHR41523:SF8">
    <property type="entry name" value="ETHYLENE RESPONSE SENSOR PROTEIN"/>
    <property type="match status" value="1"/>
</dbReference>
<dbReference type="PROSITE" id="PS50109">
    <property type="entry name" value="HIS_KIN"/>
    <property type="match status" value="1"/>
</dbReference>
<evidence type="ECO:0000256" key="4">
    <source>
        <dbReference type="ARBA" id="ARBA00022679"/>
    </source>
</evidence>
<keyword evidence="4" id="KW-0808">Transferase</keyword>
<dbReference type="RefSeq" id="WP_019945876.1">
    <property type="nucleotide sequence ID" value="NZ_BMLI01000002.1"/>
</dbReference>
<comment type="catalytic activity">
    <reaction evidence="1">
        <text>ATP + protein L-histidine = ADP + protein N-phospho-L-histidine.</text>
        <dbReference type="EC" id="2.7.13.3"/>
    </reaction>
</comment>
<dbReference type="SUPFAM" id="SSF55874">
    <property type="entry name" value="ATPase domain of HSP90 chaperone/DNA topoisomerase II/histidine kinase"/>
    <property type="match status" value="1"/>
</dbReference>
<evidence type="ECO:0000256" key="9">
    <source>
        <dbReference type="SAM" id="Phobius"/>
    </source>
</evidence>
<evidence type="ECO:0000259" key="11">
    <source>
        <dbReference type="PROSITE" id="PS50109"/>
    </source>
</evidence>
<dbReference type="Pfam" id="PF07568">
    <property type="entry name" value="HisKA_2"/>
    <property type="match status" value="1"/>
</dbReference>
<protein>
    <recommendedName>
        <fullName evidence="2">histidine kinase</fullName>
        <ecNumber evidence="2">2.7.13.3</ecNumber>
    </recommendedName>
</protein>
<accession>A0ABQ2IGI3</accession>
<dbReference type="InterPro" id="IPR011495">
    <property type="entry name" value="Sig_transdc_His_kin_sub2_dim/P"/>
</dbReference>
<dbReference type="Gene3D" id="3.30.565.10">
    <property type="entry name" value="Histidine kinase-like ATPase, C-terminal domain"/>
    <property type="match status" value="1"/>
</dbReference>
<reference evidence="13" key="1">
    <citation type="journal article" date="2019" name="Int. J. Syst. Evol. Microbiol.">
        <title>The Global Catalogue of Microorganisms (GCM) 10K type strain sequencing project: providing services to taxonomists for standard genome sequencing and annotation.</title>
        <authorList>
            <consortium name="The Broad Institute Genomics Platform"/>
            <consortium name="The Broad Institute Genome Sequencing Center for Infectious Disease"/>
            <person name="Wu L."/>
            <person name="Ma J."/>
        </authorList>
    </citation>
    <scope>NUCLEOTIDE SEQUENCE [LARGE SCALE GENOMIC DNA]</scope>
    <source>
        <strain evidence="13">CGMCC 1.6375</strain>
    </source>
</reference>
<proteinExistence type="predicted"/>
<dbReference type="Gene3D" id="3.30.450.20">
    <property type="entry name" value="PAS domain"/>
    <property type="match status" value="1"/>
</dbReference>
<dbReference type="Proteomes" id="UP000632339">
    <property type="component" value="Unassembled WGS sequence"/>
</dbReference>
<dbReference type="EC" id="2.7.13.3" evidence="2"/>
<keyword evidence="9" id="KW-0472">Membrane</keyword>
<evidence type="ECO:0000256" key="5">
    <source>
        <dbReference type="ARBA" id="ARBA00022741"/>
    </source>
</evidence>
<keyword evidence="8" id="KW-0175">Coiled coil</keyword>
<dbReference type="Gene3D" id="1.25.40.10">
    <property type="entry name" value="Tetratricopeptide repeat domain"/>
    <property type="match status" value="2"/>
</dbReference>
<feature type="coiled-coil region" evidence="8">
    <location>
        <begin position="583"/>
        <end position="634"/>
    </location>
</feature>
<organism evidence="12 13">
    <name type="scientific">Dyadobacter beijingensis</name>
    <dbReference type="NCBI Taxonomy" id="365489"/>
    <lineage>
        <taxon>Bacteria</taxon>
        <taxon>Pseudomonadati</taxon>
        <taxon>Bacteroidota</taxon>
        <taxon>Cytophagia</taxon>
        <taxon>Cytophagales</taxon>
        <taxon>Spirosomataceae</taxon>
        <taxon>Dyadobacter</taxon>
    </lineage>
</organism>
<evidence type="ECO:0000256" key="6">
    <source>
        <dbReference type="ARBA" id="ARBA00022777"/>
    </source>
</evidence>
<gene>
    <name evidence="12" type="ORF">GCM10010967_48790</name>
</gene>
<dbReference type="InterPro" id="IPR005467">
    <property type="entry name" value="His_kinase_dom"/>
</dbReference>
<evidence type="ECO:0000256" key="7">
    <source>
        <dbReference type="ARBA" id="ARBA00022840"/>
    </source>
</evidence>
<feature type="signal peptide" evidence="10">
    <location>
        <begin position="1"/>
        <end position="32"/>
    </location>
</feature>
<keyword evidence="10" id="KW-0732">Signal</keyword>
<feature type="domain" description="Histidine kinase" evidence="11">
    <location>
        <begin position="634"/>
        <end position="827"/>
    </location>
</feature>
<dbReference type="InterPro" id="IPR003594">
    <property type="entry name" value="HATPase_dom"/>
</dbReference>
<dbReference type="SUPFAM" id="SSF48452">
    <property type="entry name" value="TPR-like"/>
    <property type="match status" value="1"/>
</dbReference>
<evidence type="ECO:0000313" key="13">
    <source>
        <dbReference type="Proteomes" id="UP000632339"/>
    </source>
</evidence>
<keyword evidence="13" id="KW-1185">Reference proteome</keyword>
<dbReference type="InterPro" id="IPR036890">
    <property type="entry name" value="HATPase_C_sf"/>
</dbReference>
<evidence type="ECO:0000256" key="10">
    <source>
        <dbReference type="SAM" id="SignalP"/>
    </source>
</evidence>
<evidence type="ECO:0000313" key="12">
    <source>
        <dbReference type="EMBL" id="GGN07450.1"/>
    </source>
</evidence>
<dbReference type="SMART" id="SM00387">
    <property type="entry name" value="HATPase_c"/>
    <property type="match status" value="1"/>
</dbReference>
<dbReference type="InterPro" id="IPR011990">
    <property type="entry name" value="TPR-like_helical_dom_sf"/>
</dbReference>
<comment type="caution">
    <text evidence="12">The sequence shown here is derived from an EMBL/GenBank/DDBJ whole genome shotgun (WGS) entry which is preliminary data.</text>
</comment>
<evidence type="ECO:0000256" key="2">
    <source>
        <dbReference type="ARBA" id="ARBA00012438"/>
    </source>
</evidence>
<evidence type="ECO:0000256" key="3">
    <source>
        <dbReference type="ARBA" id="ARBA00022553"/>
    </source>
</evidence>